<keyword evidence="2 5" id="KW-0812">Transmembrane</keyword>
<comment type="function">
    <text evidence="5">NDH-1 shuttles electrons from NADH, via FMN and iron-sulfur (Fe-S) centers, to quinones in the respiratory chain. The immediate electron acceptor for the enzyme in this species is believed to be ubiquinone. Couples the redox reaction to proton translocation (for every two electrons transferred, four hydrogen ions are translocated across the cytoplasmic membrane), and thus conserves the redox energy in a proton gradient. This subunit may bind ubiquinone.</text>
</comment>
<keyword evidence="5 6" id="KW-0520">NAD</keyword>
<feature type="transmembrane region" description="Helical" evidence="5">
    <location>
        <begin position="182"/>
        <end position="202"/>
    </location>
</feature>
<feature type="transmembrane region" description="Helical" evidence="5">
    <location>
        <begin position="371"/>
        <end position="390"/>
    </location>
</feature>
<accession>A0A368TAG0</accession>
<evidence type="ECO:0000256" key="6">
    <source>
        <dbReference type="RuleBase" id="RU000471"/>
    </source>
</evidence>
<dbReference type="OrthoDB" id="9803734at2"/>
<comment type="catalytic activity">
    <reaction evidence="5">
        <text>a quinone + NADH + 5 H(+)(in) = a quinol + NAD(+) + 4 H(+)(out)</text>
        <dbReference type="Rhea" id="RHEA:57888"/>
        <dbReference type="ChEBI" id="CHEBI:15378"/>
        <dbReference type="ChEBI" id="CHEBI:24646"/>
        <dbReference type="ChEBI" id="CHEBI:57540"/>
        <dbReference type="ChEBI" id="CHEBI:57945"/>
        <dbReference type="ChEBI" id="CHEBI:132124"/>
    </reaction>
</comment>
<evidence type="ECO:0000256" key="7">
    <source>
        <dbReference type="SAM" id="MobiDB-lite"/>
    </source>
</evidence>
<evidence type="ECO:0000256" key="5">
    <source>
        <dbReference type="HAMAP-Rule" id="MF_01350"/>
    </source>
</evidence>
<dbReference type="PANTHER" id="PTHR11432">
    <property type="entry name" value="NADH DEHYDROGENASE SUBUNIT 1"/>
    <property type="match status" value="1"/>
</dbReference>
<dbReference type="Pfam" id="PF00146">
    <property type="entry name" value="NADHdh"/>
    <property type="match status" value="1"/>
</dbReference>
<dbReference type="Proteomes" id="UP000253318">
    <property type="component" value="Unassembled WGS sequence"/>
</dbReference>
<gene>
    <name evidence="5" type="primary">nuoH</name>
    <name evidence="8" type="ORF">DEF24_02970</name>
</gene>
<reference evidence="8 9" key="1">
    <citation type="submission" date="2018-04" db="EMBL/GenBank/DDBJ databases">
        <title>Novel actinobacteria from marine sediment.</title>
        <authorList>
            <person name="Ng Z.Y."/>
            <person name="Tan G.Y.A."/>
        </authorList>
    </citation>
    <scope>NUCLEOTIDE SEQUENCE [LARGE SCALE GENOMIC DNA]</scope>
    <source>
        <strain evidence="8 9">TPS81</strain>
    </source>
</reference>
<proteinExistence type="inferred from homology"/>
<keyword evidence="5" id="KW-1003">Cell membrane</keyword>
<evidence type="ECO:0000313" key="9">
    <source>
        <dbReference type="Proteomes" id="UP000253318"/>
    </source>
</evidence>
<keyword evidence="4 5" id="KW-0472">Membrane</keyword>
<sequence length="460" mass="50317">MTPDTLDARAGHALAAAAEPGFAAFGTDPWWITLIKALVIFVFLMVCVILMIMADRKVMGRMQQRHGPNRFGPWGLLQSLADGVKLSLKEDLIPRKVDRVVYIAAPMISAIPAFMAFSVIPVGPEVTMFGVQTPLQLTDLPIAVLLVLATASIGVYGIVLAGWASQSPYPLLGGLRASAQVISYEIAMGLSFVAVFIYAGTLSTSEIVDAQRPIWFAVVLFPSFVIYLITMVGETNRLPFDLAEGEGELVGGFMTEYSSMKFLLFFLAEYVNMVTVAALSVTLFLGGYLAPPPITTFWAGANEGWWPVLWWLLKFLAVMFLFIWLRGSLPRVRYDQLMQLGWKLLIPVQLVWITAVAVIRVMRNEGAPPVALGAVILGFFVVTLAALAAWSRAADRRRAAEDAEHAERIRALREDPMHGGFPVPPMDAPHYGSSVPAEELRSARPAPTPPTDKREEVTGA</sequence>
<feature type="transmembrane region" description="Helical" evidence="5">
    <location>
        <begin position="140"/>
        <end position="161"/>
    </location>
</feature>
<organism evidence="8 9">
    <name type="scientific">Marinitenerispora sediminis</name>
    <dbReference type="NCBI Taxonomy" id="1931232"/>
    <lineage>
        <taxon>Bacteria</taxon>
        <taxon>Bacillati</taxon>
        <taxon>Actinomycetota</taxon>
        <taxon>Actinomycetes</taxon>
        <taxon>Streptosporangiales</taxon>
        <taxon>Nocardiopsidaceae</taxon>
        <taxon>Marinitenerispora</taxon>
    </lineage>
</organism>
<feature type="transmembrane region" description="Helical" evidence="5">
    <location>
        <begin position="100"/>
        <end position="120"/>
    </location>
</feature>
<dbReference type="GO" id="GO:0048038">
    <property type="term" value="F:quinone binding"/>
    <property type="evidence" value="ECO:0007669"/>
    <property type="project" value="UniProtKB-KW"/>
</dbReference>
<protein>
    <recommendedName>
        <fullName evidence="5">NADH-quinone oxidoreductase subunit H</fullName>
        <ecNumber evidence="5">7.1.1.-</ecNumber>
    </recommendedName>
    <alternativeName>
        <fullName evidence="5">NADH dehydrogenase I subunit H</fullName>
    </alternativeName>
    <alternativeName>
        <fullName evidence="5">NDH-1 subunit H</fullName>
    </alternativeName>
</protein>
<evidence type="ECO:0000256" key="4">
    <source>
        <dbReference type="ARBA" id="ARBA00023136"/>
    </source>
</evidence>
<dbReference type="GO" id="GO:0005886">
    <property type="term" value="C:plasma membrane"/>
    <property type="evidence" value="ECO:0007669"/>
    <property type="project" value="UniProtKB-SubCell"/>
</dbReference>
<dbReference type="EC" id="7.1.1.-" evidence="5"/>
<evidence type="ECO:0000313" key="8">
    <source>
        <dbReference type="EMBL" id="RCV61936.1"/>
    </source>
</evidence>
<feature type="region of interest" description="Disordered" evidence="7">
    <location>
        <begin position="414"/>
        <end position="460"/>
    </location>
</feature>
<name>A0A368TAG0_9ACTN</name>
<evidence type="ECO:0000256" key="3">
    <source>
        <dbReference type="ARBA" id="ARBA00022989"/>
    </source>
</evidence>
<comment type="subunit">
    <text evidence="5">NDH-1 is composed of 14 different subunits. Subunits NuoA, H, J, K, L, M, N constitute the membrane sector of the complex.</text>
</comment>
<dbReference type="PROSITE" id="PS00668">
    <property type="entry name" value="COMPLEX1_ND1_2"/>
    <property type="match status" value="1"/>
</dbReference>
<dbReference type="HAMAP" id="MF_01350">
    <property type="entry name" value="NDH1_NuoH"/>
    <property type="match status" value="1"/>
</dbReference>
<feature type="compositionally biased region" description="Basic and acidic residues" evidence="7">
    <location>
        <begin position="451"/>
        <end position="460"/>
    </location>
</feature>
<dbReference type="GO" id="GO:0003954">
    <property type="term" value="F:NADH dehydrogenase activity"/>
    <property type="evidence" value="ECO:0007669"/>
    <property type="project" value="TreeGrafter"/>
</dbReference>
<dbReference type="EMBL" id="QEIN01000013">
    <property type="protein sequence ID" value="RCV61936.1"/>
    <property type="molecule type" value="Genomic_DNA"/>
</dbReference>
<keyword evidence="5" id="KW-1278">Translocase</keyword>
<keyword evidence="3 5" id="KW-1133">Transmembrane helix</keyword>
<comment type="similarity">
    <text evidence="5 6">Belongs to the complex I subunit 1 family.</text>
</comment>
<keyword evidence="5" id="KW-0874">Quinone</keyword>
<feature type="transmembrane region" description="Helical" evidence="5">
    <location>
        <begin position="340"/>
        <end position="359"/>
    </location>
</feature>
<feature type="transmembrane region" description="Helical" evidence="5">
    <location>
        <begin position="214"/>
        <end position="232"/>
    </location>
</feature>
<keyword evidence="9" id="KW-1185">Reference proteome</keyword>
<feature type="transmembrane region" description="Helical" evidence="5">
    <location>
        <begin position="308"/>
        <end position="328"/>
    </location>
</feature>
<keyword evidence="5" id="KW-0830">Ubiquinone</keyword>
<dbReference type="InterPro" id="IPR018086">
    <property type="entry name" value="NADH_UbQ_OxRdtase_su1_CS"/>
</dbReference>
<feature type="transmembrane region" description="Helical" evidence="5">
    <location>
        <begin position="30"/>
        <end position="54"/>
    </location>
</feature>
<comment type="subcellular location">
    <subcellularLocation>
        <location evidence="5 6">Cell membrane</location>
        <topology evidence="5 6">Multi-pass membrane protein</topology>
    </subcellularLocation>
    <subcellularLocation>
        <location evidence="1">Membrane</location>
        <topology evidence="1">Multi-pass membrane protein</topology>
    </subcellularLocation>
</comment>
<dbReference type="NCBIfam" id="NF004741">
    <property type="entry name" value="PRK06076.1-2"/>
    <property type="match status" value="1"/>
</dbReference>
<dbReference type="RefSeq" id="WP_114397042.1">
    <property type="nucleotide sequence ID" value="NZ_QEIM01000025.1"/>
</dbReference>
<dbReference type="AlphaFoldDB" id="A0A368TAG0"/>
<feature type="transmembrane region" description="Helical" evidence="5">
    <location>
        <begin position="262"/>
        <end position="288"/>
    </location>
</feature>
<evidence type="ECO:0000256" key="1">
    <source>
        <dbReference type="ARBA" id="ARBA00004141"/>
    </source>
</evidence>
<dbReference type="GO" id="GO:0009060">
    <property type="term" value="P:aerobic respiration"/>
    <property type="evidence" value="ECO:0007669"/>
    <property type="project" value="TreeGrafter"/>
</dbReference>
<dbReference type="GO" id="GO:0016655">
    <property type="term" value="F:oxidoreductase activity, acting on NAD(P)H, quinone or similar compound as acceptor"/>
    <property type="evidence" value="ECO:0007669"/>
    <property type="project" value="UniProtKB-UniRule"/>
</dbReference>
<evidence type="ECO:0000256" key="2">
    <source>
        <dbReference type="ARBA" id="ARBA00022692"/>
    </source>
</evidence>
<dbReference type="NCBIfam" id="NF004743">
    <property type="entry name" value="PRK06076.1-4"/>
    <property type="match status" value="1"/>
</dbReference>
<dbReference type="PANTHER" id="PTHR11432:SF3">
    <property type="entry name" value="NADH-UBIQUINONE OXIDOREDUCTASE CHAIN 1"/>
    <property type="match status" value="1"/>
</dbReference>
<comment type="caution">
    <text evidence="8">The sequence shown here is derived from an EMBL/GenBank/DDBJ whole genome shotgun (WGS) entry which is preliminary data.</text>
</comment>
<dbReference type="InterPro" id="IPR001694">
    <property type="entry name" value="NADH_UbQ_OxRdtase_su1/FPO"/>
</dbReference>